<accession>A0A6J5SP42</accession>
<dbReference type="Pfam" id="PF21722">
    <property type="entry name" value="Gly_rich_2"/>
    <property type="match status" value="1"/>
</dbReference>
<feature type="region of interest" description="Disordered" evidence="1">
    <location>
        <begin position="116"/>
        <end position="176"/>
    </location>
</feature>
<sequence length="176" mass="15537">MQILASPHAGGVNISGGQETVTVGGFKYVVFTSSGTLTVIGEGVVQLLAVGGGGAGGGNQAGAGGGGEIDNGYWTTGTLLNSNQTITIGAAGVGGSGIPGTQGGSTTIGSLVTALGGGGGNAGTPPGSGNGGPGGSGGGGGVGGTGGTASGLNTFAGGSNPIVVSPPRGVGGGGGA</sequence>
<feature type="domain" description="Glycine-rich" evidence="2">
    <location>
        <begin position="33"/>
        <end position="175"/>
    </location>
</feature>
<gene>
    <name evidence="3" type="ORF">UFOVP1503_1</name>
</gene>
<evidence type="ECO:0000313" key="3">
    <source>
        <dbReference type="EMBL" id="CAB4216970.1"/>
    </source>
</evidence>
<name>A0A6J5SP42_9CAUD</name>
<feature type="non-terminal residue" evidence="3">
    <location>
        <position position="176"/>
    </location>
</feature>
<proteinExistence type="predicted"/>
<evidence type="ECO:0000259" key="2">
    <source>
        <dbReference type="Pfam" id="PF21722"/>
    </source>
</evidence>
<feature type="compositionally biased region" description="Gly residues" evidence="1">
    <location>
        <begin position="116"/>
        <end position="149"/>
    </location>
</feature>
<reference evidence="3" key="1">
    <citation type="submission" date="2020-05" db="EMBL/GenBank/DDBJ databases">
        <authorList>
            <person name="Chiriac C."/>
            <person name="Salcher M."/>
            <person name="Ghai R."/>
            <person name="Kavagutti S V."/>
        </authorList>
    </citation>
    <scope>NUCLEOTIDE SEQUENCE</scope>
</reference>
<dbReference type="EMBL" id="LR797451">
    <property type="protein sequence ID" value="CAB4216970.1"/>
    <property type="molecule type" value="Genomic_DNA"/>
</dbReference>
<protein>
    <recommendedName>
        <fullName evidence="2">Glycine-rich domain-containing protein</fullName>
    </recommendedName>
</protein>
<evidence type="ECO:0000256" key="1">
    <source>
        <dbReference type="SAM" id="MobiDB-lite"/>
    </source>
</evidence>
<dbReference type="InterPro" id="IPR049304">
    <property type="entry name" value="Gly_rich_dom"/>
</dbReference>
<organism evidence="3">
    <name type="scientific">uncultured Caudovirales phage</name>
    <dbReference type="NCBI Taxonomy" id="2100421"/>
    <lineage>
        <taxon>Viruses</taxon>
        <taxon>Duplodnaviria</taxon>
        <taxon>Heunggongvirae</taxon>
        <taxon>Uroviricota</taxon>
        <taxon>Caudoviricetes</taxon>
        <taxon>Peduoviridae</taxon>
        <taxon>Maltschvirus</taxon>
        <taxon>Maltschvirus maltsch</taxon>
    </lineage>
</organism>